<evidence type="ECO:0000313" key="2">
    <source>
        <dbReference type="EMBL" id="SEO64838.1"/>
    </source>
</evidence>
<name>A0A1H8RFB7_9ACTN</name>
<feature type="transmembrane region" description="Helical" evidence="1">
    <location>
        <begin position="250"/>
        <end position="273"/>
    </location>
</feature>
<dbReference type="EMBL" id="FOEE01000003">
    <property type="protein sequence ID" value="SEO64838.1"/>
    <property type="molecule type" value="Genomic_DNA"/>
</dbReference>
<gene>
    <name evidence="2" type="ORF">SAMN05660991_01057</name>
</gene>
<feature type="transmembrane region" description="Helical" evidence="1">
    <location>
        <begin position="17"/>
        <end position="34"/>
    </location>
</feature>
<evidence type="ECO:0000256" key="1">
    <source>
        <dbReference type="SAM" id="Phobius"/>
    </source>
</evidence>
<feature type="transmembrane region" description="Helical" evidence="1">
    <location>
        <begin position="186"/>
        <end position="205"/>
    </location>
</feature>
<feature type="transmembrane region" description="Helical" evidence="1">
    <location>
        <begin position="120"/>
        <end position="141"/>
    </location>
</feature>
<keyword evidence="1" id="KW-0472">Membrane</keyword>
<dbReference type="RefSeq" id="WP_091940933.1">
    <property type="nucleotide sequence ID" value="NZ_FOEE01000003.1"/>
</dbReference>
<keyword evidence="1" id="KW-0812">Transmembrane</keyword>
<dbReference type="AlphaFoldDB" id="A0A1H8RFB7"/>
<keyword evidence="1" id="KW-1133">Transmembrane helix</keyword>
<keyword evidence="3" id="KW-1185">Reference proteome</keyword>
<dbReference type="Proteomes" id="UP000198960">
    <property type="component" value="Unassembled WGS sequence"/>
</dbReference>
<protein>
    <submittedName>
        <fullName evidence="2">Uncharacterized protein</fullName>
    </submittedName>
</protein>
<sequence>MTAAAPSVEGWARVQHLPAALVAAVGTALLVLLPDQVAEHGTLVAVVVLQAALVAAWVPATGVRGGPGVVALGVAAAVAADLRLVLPEDPELGELLVVPGVAFAAAVLHQMLRRPPRGDVVGSLAGALLLVCAVCGLAVLLRLPDAAGGNRAAATAALVVGAALVAAHLVDAVLPRPQVAAGVDRGVLGLLVALLAGVAVAMLRHAPGGLGDTLSSVTVGLVLAGVAALVGLAGSYVVAASAGDVRGRAVAAPVLQAVLPIAACAPVAFALALRLAF</sequence>
<organism evidence="2 3">
    <name type="scientific">Trujillonella endophytica</name>
    <dbReference type="NCBI Taxonomy" id="673521"/>
    <lineage>
        <taxon>Bacteria</taxon>
        <taxon>Bacillati</taxon>
        <taxon>Actinomycetota</taxon>
        <taxon>Actinomycetes</taxon>
        <taxon>Geodermatophilales</taxon>
        <taxon>Geodermatophilaceae</taxon>
        <taxon>Trujillonella</taxon>
    </lineage>
</organism>
<feature type="transmembrane region" description="Helical" evidence="1">
    <location>
        <begin position="153"/>
        <end position="174"/>
    </location>
</feature>
<feature type="transmembrane region" description="Helical" evidence="1">
    <location>
        <begin position="92"/>
        <end position="108"/>
    </location>
</feature>
<dbReference type="STRING" id="673521.SAMN05660991_01057"/>
<reference evidence="3" key="1">
    <citation type="submission" date="2016-10" db="EMBL/GenBank/DDBJ databases">
        <authorList>
            <person name="Varghese N."/>
            <person name="Submissions S."/>
        </authorList>
    </citation>
    <scope>NUCLEOTIDE SEQUENCE [LARGE SCALE GENOMIC DNA]</scope>
    <source>
        <strain evidence="3">DSM 45413</strain>
    </source>
</reference>
<feature type="transmembrane region" description="Helical" evidence="1">
    <location>
        <begin position="40"/>
        <end position="60"/>
    </location>
</feature>
<evidence type="ECO:0000313" key="3">
    <source>
        <dbReference type="Proteomes" id="UP000198960"/>
    </source>
</evidence>
<accession>A0A1H8RFB7</accession>
<feature type="transmembrane region" description="Helical" evidence="1">
    <location>
        <begin position="217"/>
        <end position="238"/>
    </location>
</feature>
<proteinExistence type="predicted"/>